<reference evidence="1" key="2">
    <citation type="journal article" date="2022" name="New Phytol.">
        <title>Evolutionary transition to the ectomycorrhizal habit in the genomes of a hyperdiverse lineage of mushroom-forming fungi.</title>
        <authorList>
            <person name="Looney B."/>
            <person name="Miyauchi S."/>
            <person name="Morin E."/>
            <person name="Drula E."/>
            <person name="Courty P.E."/>
            <person name="Kohler A."/>
            <person name="Kuo A."/>
            <person name="LaButti K."/>
            <person name="Pangilinan J."/>
            <person name="Lipzen A."/>
            <person name="Riley R."/>
            <person name="Andreopoulos W."/>
            <person name="He G."/>
            <person name="Johnson J."/>
            <person name="Nolan M."/>
            <person name="Tritt A."/>
            <person name="Barry K.W."/>
            <person name="Grigoriev I.V."/>
            <person name="Nagy L.G."/>
            <person name="Hibbett D."/>
            <person name="Henrissat B."/>
            <person name="Matheny P.B."/>
            <person name="Labbe J."/>
            <person name="Martin F.M."/>
        </authorList>
    </citation>
    <scope>NUCLEOTIDE SEQUENCE</scope>
    <source>
        <strain evidence="1">FP105234-sp</strain>
    </source>
</reference>
<proteinExistence type="predicted"/>
<protein>
    <submittedName>
        <fullName evidence="1">Uncharacterized protein</fullName>
    </submittedName>
</protein>
<dbReference type="Proteomes" id="UP000814033">
    <property type="component" value="Unassembled WGS sequence"/>
</dbReference>
<evidence type="ECO:0000313" key="1">
    <source>
        <dbReference type="EMBL" id="KAI0040743.1"/>
    </source>
</evidence>
<dbReference type="EMBL" id="MU276171">
    <property type="protein sequence ID" value="KAI0040743.1"/>
    <property type="molecule type" value="Genomic_DNA"/>
</dbReference>
<accession>A0ACB8R9R3</accession>
<gene>
    <name evidence="1" type="ORF">FA95DRAFT_1566125</name>
</gene>
<comment type="caution">
    <text evidence="1">The sequence shown here is derived from an EMBL/GenBank/DDBJ whole genome shotgun (WGS) entry which is preliminary data.</text>
</comment>
<keyword evidence="2" id="KW-1185">Reference proteome</keyword>
<sequence length="111" mass="11910">MCRHDAPTSEEAHTAHADSDQPQSNPHLTSIQTLTIVHHAQADMVEQADNPKVCADASPSESHTGQADKRPAASKSSKQPPPPTCHIHGCRASQKFDAKGYTGYCSDSHAR</sequence>
<evidence type="ECO:0000313" key="2">
    <source>
        <dbReference type="Proteomes" id="UP000814033"/>
    </source>
</evidence>
<name>A0ACB8R9R3_9AGAM</name>
<organism evidence="1 2">
    <name type="scientific">Auriscalpium vulgare</name>
    <dbReference type="NCBI Taxonomy" id="40419"/>
    <lineage>
        <taxon>Eukaryota</taxon>
        <taxon>Fungi</taxon>
        <taxon>Dikarya</taxon>
        <taxon>Basidiomycota</taxon>
        <taxon>Agaricomycotina</taxon>
        <taxon>Agaricomycetes</taxon>
        <taxon>Russulales</taxon>
        <taxon>Auriscalpiaceae</taxon>
        <taxon>Auriscalpium</taxon>
    </lineage>
</organism>
<reference evidence="1" key="1">
    <citation type="submission" date="2021-02" db="EMBL/GenBank/DDBJ databases">
        <authorList>
            <consortium name="DOE Joint Genome Institute"/>
            <person name="Ahrendt S."/>
            <person name="Looney B.P."/>
            <person name="Miyauchi S."/>
            <person name="Morin E."/>
            <person name="Drula E."/>
            <person name="Courty P.E."/>
            <person name="Chicoki N."/>
            <person name="Fauchery L."/>
            <person name="Kohler A."/>
            <person name="Kuo A."/>
            <person name="Labutti K."/>
            <person name="Pangilinan J."/>
            <person name="Lipzen A."/>
            <person name="Riley R."/>
            <person name="Andreopoulos W."/>
            <person name="He G."/>
            <person name="Johnson J."/>
            <person name="Barry K.W."/>
            <person name="Grigoriev I.V."/>
            <person name="Nagy L."/>
            <person name="Hibbett D."/>
            <person name="Henrissat B."/>
            <person name="Matheny P.B."/>
            <person name="Labbe J."/>
            <person name="Martin F."/>
        </authorList>
    </citation>
    <scope>NUCLEOTIDE SEQUENCE</scope>
    <source>
        <strain evidence="1">FP105234-sp</strain>
    </source>
</reference>